<keyword evidence="2" id="KW-0813">Transport</keyword>
<dbReference type="GO" id="GO:0006950">
    <property type="term" value="P:response to stress"/>
    <property type="evidence" value="ECO:0007669"/>
    <property type="project" value="UniProtKB-ARBA"/>
</dbReference>
<keyword evidence="3" id="KW-0249">Electron transport</keyword>
<keyword evidence="4" id="KW-1015">Disulfide bond</keyword>
<dbReference type="CDD" id="cd02947">
    <property type="entry name" value="TRX_family"/>
    <property type="match status" value="1"/>
</dbReference>
<comment type="similarity">
    <text evidence="1">Belongs to the thioredoxin family.</text>
</comment>
<evidence type="ECO:0000259" key="6">
    <source>
        <dbReference type="PROSITE" id="PS51352"/>
    </source>
</evidence>
<name>A0A1L9QXJ8_9CYAN</name>
<keyword evidence="8" id="KW-1185">Reference proteome</keyword>
<evidence type="ECO:0000313" key="8">
    <source>
        <dbReference type="Proteomes" id="UP000183940"/>
    </source>
</evidence>
<keyword evidence="5" id="KW-0676">Redox-active center</keyword>
<dbReference type="STRING" id="1925591.BI308_00035"/>
<dbReference type="PROSITE" id="PS00194">
    <property type="entry name" value="THIOREDOXIN_1"/>
    <property type="match status" value="1"/>
</dbReference>
<dbReference type="Proteomes" id="UP000183940">
    <property type="component" value="Unassembled WGS sequence"/>
</dbReference>
<dbReference type="GO" id="GO:0005737">
    <property type="term" value="C:cytoplasm"/>
    <property type="evidence" value="ECO:0007669"/>
    <property type="project" value="TreeGrafter"/>
</dbReference>
<dbReference type="InterPro" id="IPR013766">
    <property type="entry name" value="Thioredoxin_domain"/>
</dbReference>
<dbReference type="InterPro" id="IPR017937">
    <property type="entry name" value="Thioredoxin_CS"/>
</dbReference>
<dbReference type="InterPro" id="IPR011990">
    <property type="entry name" value="TPR-like_helical_dom_sf"/>
</dbReference>
<reference evidence="7" key="1">
    <citation type="submission" date="2016-10" db="EMBL/GenBank/DDBJ databases">
        <title>CRISPR-Cas defence system in Roseofilum reptotaenium: evidence of a bacteriophage-cyanobacterium arms race in the coral black band disease.</title>
        <authorList>
            <person name="Buerger P."/>
            <person name="Wood-Charlson E.M."/>
            <person name="Weynberg K.D."/>
            <person name="Willis B."/>
            <person name="Van Oppen M.J."/>
        </authorList>
    </citation>
    <scope>NUCLEOTIDE SEQUENCE [LARGE SCALE GENOMIC DNA]</scope>
    <source>
        <strain evidence="7">AO1-A</strain>
    </source>
</reference>
<dbReference type="Pfam" id="PF14559">
    <property type="entry name" value="TPR_19"/>
    <property type="match status" value="1"/>
</dbReference>
<dbReference type="Pfam" id="PF14561">
    <property type="entry name" value="TPR_20"/>
    <property type="match status" value="1"/>
</dbReference>
<evidence type="ECO:0000256" key="5">
    <source>
        <dbReference type="ARBA" id="ARBA00023284"/>
    </source>
</evidence>
<dbReference type="EMBL" id="MLAW01000001">
    <property type="protein sequence ID" value="OJJ27408.1"/>
    <property type="molecule type" value="Genomic_DNA"/>
</dbReference>
<organism evidence="7 8">
    <name type="scientific">Roseofilum reptotaenium AO1-A</name>
    <dbReference type="NCBI Taxonomy" id="1925591"/>
    <lineage>
        <taxon>Bacteria</taxon>
        <taxon>Bacillati</taxon>
        <taxon>Cyanobacteriota</taxon>
        <taxon>Cyanophyceae</taxon>
        <taxon>Desertifilales</taxon>
        <taxon>Desertifilaceae</taxon>
        <taxon>Roseofilum</taxon>
    </lineage>
</organism>
<dbReference type="PROSITE" id="PS51352">
    <property type="entry name" value="THIOREDOXIN_2"/>
    <property type="match status" value="1"/>
</dbReference>
<evidence type="ECO:0000256" key="4">
    <source>
        <dbReference type="ARBA" id="ARBA00023157"/>
    </source>
</evidence>
<dbReference type="InterPro" id="IPR036249">
    <property type="entry name" value="Thioredoxin-like_sf"/>
</dbReference>
<feature type="domain" description="Thioredoxin" evidence="6">
    <location>
        <begin position="1"/>
        <end position="128"/>
    </location>
</feature>
<dbReference type="PANTHER" id="PTHR45663">
    <property type="entry name" value="GEO12009P1"/>
    <property type="match status" value="1"/>
</dbReference>
<dbReference type="Pfam" id="PF00085">
    <property type="entry name" value="Thioredoxin"/>
    <property type="match status" value="1"/>
</dbReference>
<dbReference type="AlphaFoldDB" id="A0A1L9QXJ8"/>
<sequence length="272" mass="31243">MEHAMVIDTDNFTPEVLEASYQHPVLLDFFATWCGPCQMIKPILEKLAVEYGIILAKVDIDQNPELANRYHVEGVPDIRMVHQGDVIPGFVGALPEAQIREMLSKFNLQSSLERDLESIRELIAEKQYPQVKSVLDRLFETYPQDPRVVLVAAEFLTHLGQFEEAEKMLMTVGKENLELFSKAQSMKGLLYFQRQVSLSVETELDRKYVDTCGRVLDLDYQGALEGLLYFVEQHRSYEQDAGRKGMLALFEYLGNTHPLTQEYRKKLVSSLY</sequence>
<dbReference type="Gene3D" id="3.40.30.10">
    <property type="entry name" value="Glutaredoxin"/>
    <property type="match status" value="1"/>
</dbReference>
<proteinExistence type="inferred from homology"/>
<dbReference type="Gene3D" id="1.25.40.10">
    <property type="entry name" value="Tetratricopeptide repeat domain"/>
    <property type="match status" value="2"/>
</dbReference>
<dbReference type="SUPFAM" id="SSF52833">
    <property type="entry name" value="Thioredoxin-like"/>
    <property type="match status" value="1"/>
</dbReference>
<accession>A0A1L9QXJ8</accession>
<evidence type="ECO:0000256" key="3">
    <source>
        <dbReference type="ARBA" id="ARBA00022982"/>
    </source>
</evidence>
<protein>
    <submittedName>
        <fullName evidence="7">Co-chaperone YbbN</fullName>
    </submittedName>
</protein>
<comment type="caution">
    <text evidence="7">The sequence shown here is derived from an EMBL/GenBank/DDBJ whole genome shotgun (WGS) entry which is preliminary data.</text>
</comment>
<gene>
    <name evidence="7" type="ORF">BI308_00035</name>
</gene>
<evidence type="ECO:0000256" key="2">
    <source>
        <dbReference type="ARBA" id="ARBA00022448"/>
    </source>
</evidence>
<dbReference type="PANTHER" id="PTHR45663:SF11">
    <property type="entry name" value="GEO12009P1"/>
    <property type="match status" value="1"/>
</dbReference>
<dbReference type="GO" id="GO:0015035">
    <property type="term" value="F:protein-disulfide reductase activity"/>
    <property type="evidence" value="ECO:0007669"/>
    <property type="project" value="TreeGrafter"/>
</dbReference>
<evidence type="ECO:0000313" key="7">
    <source>
        <dbReference type="EMBL" id="OJJ27408.1"/>
    </source>
</evidence>
<evidence type="ECO:0000256" key="1">
    <source>
        <dbReference type="ARBA" id="ARBA00008987"/>
    </source>
</evidence>